<keyword evidence="4" id="KW-1185">Reference proteome</keyword>
<evidence type="ECO:0000313" key="4">
    <source>
        <dbReference type="Proteomes" id="UP000535078"/>
    </source>
</evidence>
<dbReference type="RefSeq" id="WP_167920983.1">
    <property type="nucleotide sequence ID" value="NZ_JAATIT010000002.1"/>
</dbReference>
<reference evidence="3 4" key="1">
    <citation type="submission" date="2020-03" db="EMBL/GenBank/DDBJ databases">
        <title>Genomic Encyclopedia of Type Strains, Phase IV (KMG-IV): sequencing the most valuable type-strain genomes for metagenomic binning, comparative biology and taxonomic classification.</title>
        <authorList>
            <person name="Goeker M."/>
        </authorList>
    </citation>
    <scope>NUCLEOTIDE SEQUENCE [LARGE SCALE GENOMIC DNA]</scope>
    <source>
        <strain evidence="3 4">DSM 25229</strain>
    </source>
</reference>
<dbReference type="EMBL" id="JAATIT010000002">
    <property type="protein sequence ID" value="NJB89498.1"/>
    <property type="molecule type" value="Genomic_DNA"/>
</dbReference>
<sequence length="506" mass="56990">MISNITWGSDFAGIVRYLVENRDHEVLDLRCVTSVEFAADEMAAVAALSTRAKNILLHISLSAAIEDGPLDAGQWLHCADEVTAALRLAGLQRVVVRHKDKAHDHVHIFYCTIDSETGQTPPKRWFLKKGNAVRNIGPHALSDAEVDAVPLSARALRTYDFRALARVMDTCRKLERQLGLRALRTPAEAAQARLAGGAKDKISAQQRRSDRVGSIPLMARAEEIRNALDTPDWTSKRDAICALGLDFEPIYRTTKAAEELRGLIIFDVNDRGNRIPASDLDLPSRKYGLRRLEARHAGDVESFERWWPKRRTTGAGTSLGQGTDRQRLKEGFDLLALQHAAAEREKRLSRKRLKKKQSLERARKRKALMMRRREEAAQLPPGERREFYRRFSLETSKPELALLGKLHSRQTQVLARCRKPTWQEYLKLCASAGDLAAQRLIPKARPKPLERVAMRKQTIVREDQRLPQPQAAVPPVAQKGPNPGLPELDTADLLLAYQATKQRGRD</sequence>
<dbReference type="AlphaFoldDB" id="A0A7X5XQK7"/>
<organism evidence="3 4">
    <name type="scientific">Sphingopyxis italica</name>
    <dbReference type="NCBI Taxonomy" id="1129133"/>
    <lineage>
        <taxon>Bacteria</taxon>
        <taxon>Pseudomonadati</taxon>
        <taxon>Pseudomonadota</taxon>
        <taxon>Alphaproteobacteria</taxon>
        <taxon>Sphingomonadales</taxon>
        <taxon>Sphingomonadaceae</taxon>
        <taxon>Sphingopyxis</taxon>
    </lineage>
</organism>
<protein>
    <submittedName>
        <fullName evidence="3">Preprotein translocase subunit Sss1</fullName>
    </submittedName>
</protein>
<evidence type="ECO:0000259" key="2">
    <source>
        <dbReference type="Pfam" id="PF03432"/>
    </source>
</evidence>
<feature type="region of interest" description="Disordered" evidence="1">
    <location>
        <begin position="461"/>
        <end position="487"/>
    </location>
</feature>
<evidence type="ECO:0000256" key="1">
    <source>
        <dbReference type="SAM" id="MobiDB-lite"/>
    </source>
</evidence>
<feature type="compositionally biased region" description="Low complexity" evidence="1">
    <location>
        <begin position="467"/>
        <end position="478"/>
    </location>
</feature>
<name>A0A7X5XQK7_9SPHN</name>
<accession>A0A7X5XQK7</accession>
<dbReference type="InterPro" id="IPR005094">
    <property type="entry name" value="Endonuclease_MobA/VirD2"/>
</dbReference>
<gene>
    <name evidence="3" type="ORF">GGR90_001673</name>
</gene>
<proteinExistence type="predicted"/>
<feature type="domain" description="MobA/VirD2-like nuclease" evidence="2">
    <location>
        <begin position="22"/>
        <end position="125"/>
    </location>
</feature>
<evidence type="ECO:0000313" key="3">
    <source>
        <dbReference type="EMBL" id="NJB89498.1"/>
    </source>
</evidence>
<dbReference type="Proteomes" id="UP000535078">
    <property type="component" value="Unassembled WGS sequence"/>
</dbReference>
<comment type="caution">
    <text evidence="3">The sequence shown here is derived from an EMBL/GenBank/DDBJ whole genome shotgun (WGS) entry which is preliminary data.</text>
</comment>
<dbReference type="Pfam" id="PF03432">
    <property type="entry name" value="Relaxase"/>
    <property type="match status" value="1"/>
</dbReference>